<dbReference type="PANTHER" id="PTHR30435">
    <property type="entry name" value="FLAGELLAR PROTEIN"/>
    <property type="match status" value="1"/>
</dbReference>
<dbReference type="InterPro" id="IPR001444">
    <property type="entry name" value="Flag_bb_rod_N"/>
</dbReference>
<dbReference type="InterPro" id="IPR006300">
    <property type="entry name" value="FlgB"/>
</dbReference>
<feature type="compositionally biased region" description="Polar residues" evidence="7">
    <location>
        <begin position="55"/>
        <end position="71"/>
    </location>
</feature>
<keyword evidence="11" id="KW-1185">Reference proteome</keyword>
<name>A0A9W4R4E2_9GAMM</name>
<evidence type="ECO:0000256" key="4">
    <source>
        <dbReference type="ARBA" id="ARBA00023143"/>
    </source>
</evidence>
<dbReference type="InterPro" id="IPR019776">
    <property type="entry name" value="Flagellar_basal_body_rod_CS"/>
</dbReference>
<reference evidence="9 12" key="1">
    <citation type="submission" date="2022-07" db="EMBL/GenBank/DDBJ databases">
        <authorList>
            <person name="Criscuolo A."/>
        </authorList>
    </citation>
    <scope>NUCLEOTIDE SEQUENCE</scope>
    <source>
        <strain evidence="12">CIP 111951</strain>
        <strain evidence="9">CIP111854</strain>
        <strain evidence="10">CIP111951</strain>
    </source>
</reference>
<evidence type="ECO:0000256" key="7">
    <source>
        <dbReference type="SAM" id="MobiDB-lite"/>
    </source>
</evidence>
<protein>
    <recommendedName>
        <fullName evidence="3 6">Flagellar basal body rod protein FlgB</fullName>
    </recommendedName>
</protein>
<comment type="subcellular location">
    <subcellularLocation>
        <location evidence="1 6">Bacterial flagellum basal body</location>
    </subcellularLocation>
</comment>
<evidence type="ECO:0000313" key="10">
    <source>
        <dbReference type="EMBL" id="CAH9066078.1"/>
    </source>
</evidence>
<accession>A0A9W4R4E2</accession>
<evidence type="ECO:0000259" key="8">
    <source>
        <dbReference type="Pfam" id="PF00460"/>
    </source>
</evidence>
<dbReference type="Pfam" id="PF00460">
    <property type="entry name" value="Flg_bb_rod"/>
    <property type="match status" value="1"/>
</dbReference>
<keyword evidence="9" id="KW-0969">Cilium</keyword>
<evidence type="ECO:0000256" key="6">
    <source>
        <dbReference type="PIRNR" id="PIRNR002889"/>
    </source>
</evidence>
<keyword evidence="9" id="KW-0966">Cell projection</keyword>
<dbReference type="NCBIfam" id="TIGR01396">
    <property type="entry name" value="FlgB"/>
    <property type="match status" value="1"/>
</dbReference>
<sequence>MAISFDKALGVHPHTMLIRSQRAELLASNIANADTPGYKAKDIDFGQAFKAAKSSQQSGNSMVRTNENHLSGGSKLTGGVELFRNPNQTDTGDGNSVDVQVERNLYVQNSLEYQASLRFLSGKFKGLKKAIGSQGQG</sequence>
<comment type="caution">
    <text evidence="9">The sequence shown here is derived from an EMBL/GenBank/DDBJ whole genome shotgun (WGS) entry which is preliminary data.</text>
</comment>
<dbReference type="Proteomes" id="UP001152485">
    <property type="component" value="Unassembled WGS sequence"/>
</dbReference>
<evidence type="ECO:0000313" key="12">
    <source>
        <dbReference type="Proteomes" id="UP001152485"/>
    </source>
</evidence>
<comment type="similarity">
    <text evidence="2 6">Belongs to the flagella basal body rod proteins family.</text>
</comment>
<dbReference type="PIRSF" id="PIRSF002889">
    <property type="entry name" value="Rod_FlgB"/>
    <property type="match status" value="1"/>
</dbReference>
<dbReference type="GO" id="GO:0071978">
    <property type="term" value="P:bacterial-type flagellum-dependent swarming motility"/>
    <property type="evidence" value="ECO:0007669"/>
    <property type="project" value="TreeGrafter"/>
</dbReference>
<evidence type="ECO:0000256" key="1">
    <source>
        <dbReference type="ARBA" id="ARBA00004117"/>
    </source>
</evidence>
<dbReference type="GO" id="GO:0030694">
    <property type="term" value="C:bacterial-type flagellum basal body, rod"/>
    <property type="evidence" value="ECO:0007669"/>
    <property type="project" value="InterPro"/>
</dbReference>
<dbReference type="PANTHER" id="PTHR30435:SF12">
    <property type="entry name" value="FLAGELLAR BASAL BODY ROD PROTEIN FLGB"/>
    <property type="match status" value="1"/>
</dbReference>
<dbReference type="Proteomes" id="UP001152467">
    <property type="component" value="Unassembled WGS sequence"/>
</dbReference>
<gene>
    <name evidence="9" type="primary">flgB</name>
    <name evidence="9" type="ORF">PSECIP111854_03782</name>
    <name evidence="10" type="ORF">PSECIP111951_03496</name>
</gene>
<dbReference type="PROSITE" id="PS00588">
    <property type="entry name" value="FLAGELLA_BB_ROD"/>
    <property type="match status" value="1"/>
</dbReference>
<dbReference type="AlphaFoldDB" id="A0A9W4R4E2"/>
<evidence type="ECO:0000313" key="9">
    <source>
        <dbReference type="EMBL" id="CAH9065936.1"/>
    </source>
</evidence>
<keyword evidence="9" id="KW-0282">Flagellum</keyword>
<keyword evidence="4 6" id="KW-0975">Bacterial flagellum</keyword>
<feature type="compositionally biased region" description="Polar residues" evidence="7">
    <location>
        <begin position="85"/>
        <end position="97"/>
    </location>
</feature>
<dbReference type="EMBL" id="CAMAPC010000023">
    <property type="protein sequence ID" value="CAH9065936.1"/>
    <property type="molecule type" value="Genomic_DNA"/>
</dbReference>
<evidence type="ECO:0000256" key="3">
    <source>
        <dbReference type="ARBA" id="ARBA00014376"/>
    </source>
</evidence>
<comment type="function">
    <text evidence="5 6">Structural component of flagellum, the bacterial motility apparatus. Part of the rod structure of flagellar basal body.</text>
</comment>
<dbReference type="RefSeq" id="WP_261594793.1">
    <property type="nucleotide sequence ID" value="NZ_CAMAPC010000023.1"/>
</dbReference>
<feature type="region of interest" description="Disordered" evidence="7">
    <location>
        <begin position="55"/>
        <end position="97"/>
    </location>
</feature>
<comment type="subunit">
    <text evidence="6">The basal body constitutes a major portion of the flagellar organelle and consists of a number of rings mounted on a central rod.</text>
</comment>
<feature type="domain" description="Flagellar basal body rod protein N-terminal" evidence="8">
    <location>
        <begin position="20"/>
        <end position="39"/>
    </location>
</feature>
<dbReference type="EMBL" id="CAMAPD010000021">
    <property type="protein sequence ID" value="CAH9066078.1"/>
    <property type="molecule type" value="Genomic_DNA"/>
</dbReference>
<proteinExistence type="inferred from homology"/>
<evidence type="ECO:0000313" key="11">
    <source>
        <dbReference type="Proteomes" id="UP001152467"/>
    </source>
</evidence>
<evidence type="ECO:0000256" key="2">
    <source>
        <dbReference type="ARBA" id="ARBA00009677"/>
    </source>
</evidence>
<evidence type="ECO:0000256" key="5">
    <source>
        <dbReference type="ARBA" id="ARBA00024934"/>
    </source>
</evidence>
<organism evidence="9 11">
    <name type="scientific">Pseudoalteromonas holothuriae</name>
    <dbReference type="NCBI Taxonomy" id="2963714"/>
    <lineage>
        <taxon>Bacteria</taxon>
        <taxon>Pseudomonadati</taxon>
        <taxon>Pseudomonadota</taxon>
        <taxon>Gammaproteobacteria</taxon>
        <taxon>Alteromonadales</taxon>
        <taxon>Pseudoalteromonadaceae</taxon>
        <taxon>Pseudoalteromonas</taxon>
    </lineage>
</organism>